<proteinExistence type="predicted"/>
<feature type="compositionally biased region" description="Low complexity" evidence="3">
    <location>
        <begin position="294"/>
        <end position="342"/>
    </location>
</feature>
<comment type="caution">
    <text evidence="6">The sequence shown here is derived from an EMBL/GenBank/DDBJ whole genome shotgun (WGS) entry which is preliminary data.</text>
</comment>
<dbReference type="FunFam" id="1.10.472.10:FF:000031">
    <property type="entry name" value="cyclin-L1-1-like isoform X1"/>
    <property type="match status" value="1"/>
</dbReference>
<evidence type="ECO:0000313" key="7">
    <source>
        <dbReference type="Proteomes" id="UP000326759"/>
    </source>
</evidence>
<reference evidence="6 7" key="1">
    <citation type="journal article" date="2019" name="PLoS Biol.">
        <title>Sex chromosomes control vertical transmission of feminizing Wolbachia symbionts in an isopod.</title>
        <authorList>
            <person name="Becking T."/>
            <person name="Chebbi M.A."/>
            <person name="Giraud I."/>
            <person name="Moumen B."/>
            <person name="Laverre T."/>
            <person name="Caubet Y."/>
            <person name="Peccoud J."/>
            <person name="Gilbert C."/>
            <person name="Cordaux R."/>
        </authorList>
    </citation>
    <scope>NUCLEOTIDE SEQUENCE [LARGE SCALE GENOMIC DNA]</scope>
    <source>
        <strain evidence="6">ANa2</strain>
        <tissue evidence="6">Whole body excluding digestive tract and cuticle</tissue>
    </source>
</reference>
<feature type="non-terminal residue" evidence="6">
    <location>
        <position position="518"/>
    </location>
</feature>
<dbReference type="GO" id="GO:0006357">
    <property type="term" value="P:regulation of transcription by RNA polymerase II"/>
    <property type="evidence" value="ECO:0007669"/>
    <property type="project" value="InterPro"/>
</dbReference>
<feature type="region of interest" description="Disordered" evidence="3">
    <location>
        <begin position="294"/>
        <end position="439"/>
    </location>
</feature>
<dbReference type="InterPro" id="IPR004367">
    <property type="entry name" value="Cyclin_C-dom"/>
</dbReference>
<feature type="compositionally biased region" description="Basic residues" evidence="3">
    <location>
        <begin position="362"/>
        <end position="402"/>
    </location>
</feature>
<dbReference type="AlphaFoldDB" id="A0A5N5TBT2"/>
<dbReference type="InterPro" id="IPR013763">
    <property type="entry name" value="Cyclin-like_dom"/>
</dbReference>
<organism evidence="6 7">
    <name type="scientific">Armadillidium nasatum</name>
    <dbReference type="NCBI Taxonomy" id="96803"/>
    <lineage>
        <taxon>Eukaryota</taxon>
        <taxon>Metazoa</taxon>
        <taxon>Ecdysozoa</taxon>
        <taxon>Arthropoda</taxon>
        <taxon>Crustacea</taxon>
        <taxon>Multicrustacea</taxon>
        <taxon>Malacostraca</taxon>
        <taxon>Eumalacostraca</taxon>
        <taxon>Peracarida</taxon>
        <taxon>Isopoda</taxon>
        <taxon>Oniscidea</taxon>
        <taxon>Crinocheta</taxon>
        <taxon>Armadillidiidae</taxon>
        <taxon>Armadillidium</taxon>
    </lineage>
</organism>
<feature type="coiled-coil region" evidence="2">
    <location>
        <begin position="253"/>
        <end position="280"/>
    </location>
</feature>
<dbReference type="GO" id="GO:0016538">
    <property type="term" value="F:cyclin-dependent protein serine/threonine kinase regulator activity"/>
    <property type="evidence" value="ECO:0007669"/>
    <property type="project" value="InterPro"/>
</dbReference>
<name>A0A5N5TBT2_9CRUS</name>
<dbReference type="Pfam" id="PF02984">
    <property type="entry name" value="Cyclin_C"/>
    <property type="match status" value="1"/>
</dbReference>
<evidence type="ECO:0000256" key="2">
    <source>
        <dbReference type="SAM" id="Coils"/>
    </source>
</evidence>
<protein>
    <submittedName>
        <fullName evidence="6">Cyclin-L1</fullName>
    </submittedName>
</protein>
<keyword evidence="7" id="KW-1185">Reference proteome</keyword>
<dbReference type="PIRSF" id="PIRSF036580">
    <property type="entry name" value="Cyclin_L"/>
    <property type="match status" value="1"/>
</dbReference>
<dbReference type="EMBL" id="SEYY01003943">
    <property type="protein sequence ID" value="KAB7504031.1"/>
    <property type="molecule type" value="Genomic_DNA"/>
</dbReference>
<dbReference type="SMART" id="SM01332">
    <property type="entry name" value="Cyclin_C"/>
    <property type="match status" value="1"/>
</dbReference>
<sequence>MEATNLLPVAAKKFGNVIMTLDNVLIPVEKLNNSPSQQDGLDPETELDLRILGCELIQTSGILLKLPQVAMATGQVLFQRFYYSKSFVRCPVEITAMACITLAWKMEVGQMEIRHVINVFNHMKQFRNGEVFDPVILDRNYVALKNQVIRAETRLLKELGFCCHVKLPHKISIMYLRFLLADDNKKLVQNFMNDSLRTDVCVRYSPETIACSCIWLAGRQLKIPLPENPPWYHVFGVNLSDIEKIAASIMKLYTRKKTKLKVLETKVEEIRLKLQEARLRKKAVSAVVSSEEGTSFSSASGSSSPSNNSSLSKSISPSESSSSSKSNSSSKSSSPSECNAASSRRRKRSCSERRKSNGSSRSKSRSPSRRARKKAKRSHKRSISRSRSRSHSRERYYKKKYSRSPSLAVTPRPRYIRNREGRSVSRSRLRSRSPHPTYDKKYEKKYSKQNYRYDKLERYDKHYKYVKDCKDKYAKDYRRYDHKDKSVKDLRRYDHKDKYVKDYGRYDHKDKYSSKYLE</sequence>
<dbReference type="InterPro" id="IPR036915">
    <property type="entry name" value="Cyclin-like_sf"/>
</dbReference>
<dbReference type="SMART" id="SM00385">
    <property type="entry name" value="CYCLIN"/>
    <property type="match status" value="2"/>
</dbReference>
<evidence type="ECO:0000259" key="4">
    <source>
        <dbReference type="SMART" id="SM00385"/>
    </source>
</evidence>
<feature type="domain" description="Cyclin-like" evidence="4">
    <location>
        <begin position="169"/>
        <end position="251"/>
    </location>
</feature>
<gene>
    <name evidence="6" type="primary">Ccnl1_0</name>
    <name evidence="6" type="ORF">Anas_13529</name>
</gene>
<feature type="domain" description="Cyclin C-terminal" evidence="5">
    <location>
        <begin position="170"/>
        <end position="290"/>
    </location>
</feature>
<evidence type="ECO:0000313" key="6">
    <source>
        <dbReference type="EMBL" id="KAB7504031.1"/>
    </source>
</evidence>
<dbReference type="SUPFAM" id="SSF47954">
    <property type="entry name" value="Cyclin-like"/>
    <property type="match status" value="2"/>
</dbReference>
<dbReference type="Gene3D" id="1.10.472.10">
    <property type="entry name" value="Cyclin-like"/>
    <property type="match status" value="2"/>
</dbReference>
<keyword evidence="1" id="KW-0195">Cyclin</keyword>
<feature type="domain" description="Cyclin-like" evidence="4">
    <location>
        <begin position="55"/>
        <end position="157"/>
    </location>
</feature>
<dbReference type="CDD" id="cd20533">
    <property type="entry name" value="CYCLIN_CCNL_rpt2"/>
    <property type="match status" value="1"/>
</dbReference>
<dbReference type="Proteomes" id="UP000326759">
    <property type="component" value="Unassembled WGS sequence"/>
</dbReference>
<evidence type="ECO:0000256" key="1">
    <source>
        <dbReference type="ARBA" id="ARBA00023127"/>
    </source>
</evidence>
<evidence type="ECO:0000256" key="3">
    <source>
        <dbReference type="SAM" id="MobiDB-lite"/>
    </source>
</evidence>
<accession>A0A5N5TBT2</accession>
<dbReference type="OrthoDB" id="10264655at2759"/>
<dbReference type="PANTHER" id="PTHR10026">
    <property type="entry name" value="CYCLIN"/>
    <property type="match status" value="1"/>
</dbReference>
<keyword evidence="2" id="KW-0175">Coiled coil</keyword>
<evidence type="ECO:0000259" key="5">
    <source>
        <dbReference type="SMART" id="SM01332"/>
    </source>
</evidence>
<dbReference type="InterPro" id="IPR043198">
    <property type="entry name" value="Cyclin/Ssn8"/>
</dbReference>